<dbReference type="eggNOG" id="ENOG50322N7">
    <property type="taxonomic scope" value="Bacteria"/>
</dbReference>
<dbReference type="RefSeq" id="WP_011124491.1">
    <property type="nucleotide sequence ID" value="NC_005042.1"/>
</dbReference>
<protein>
    <submittedName>
        <fullName evidence="2">Uncharacterized protein</fullName>
    </submittedName>
</protein>
<evidence type="ECO:0000313" key="3">
    <source>
        <dbReference type="Proteomes" id="UP000001420"/>
    </source>
</evidence>
<feature type="coiled-coil region" evidence="1">
    <location>
        <begin position="1"/>
        <end position="63"/>
    </location>
</feature>
<dbReference type="PATRIC" id="fig|167539.5.peg.345"/>
<dbReference type="OrthoDB" id="559543at2"/>
<keyword evidence="3" id="KW-1185">Reference proteome</keyword>
<proteinExistence type="predicted"/>
<dbReference type="EnsemblBacteria" id="AAP99382">
    <property type="protein sequence ID" value="AAP99382"/>
    <property type="gene ID" value="Pro_0336"/>
</dbReference>
<dbReference type="STRING" id="167539.Pro_0336"/>
<evidence type="ECO:0000256" key="1">
    <source>
        <dbReference type="SAM" id="Coils"/>
    </source>
</evidence>
<dbReference type="HOGENOM" id="CLU_177101_0_1_3"/>
<dbReference type="KEGG" id="pma:Pro_0336"/>
<reference evidence="2 3" key="1">
    <citation type="journal article" date="2003" name="Proc. Natl. Acad. Sci. U.S.A.">
        <title>Genome sequence of the cyanobacterium Prochlorococcus marinus SS120, a nearly minimal oxyphototrophic genome.</title>
        <authorList>
            <person name="Dufresne A."/>
            <person name="Salanoubat M."/>
            <person name="Partensky F."/>
            <person name="Artiguenave F."/>
            <person name="Axmann I.M."/>
            <person name="Barbe V."/>
            <person name="Duprat S."/>
            <person name="Galperin M.Y."/>
            <person name="Koonin E.V."/>
            <person name="Le Gall F."/>
            <person name="Makarova K.S."/>
            <person name="Ostrowski M."/>
            <person name="Oztas S."/>
            <person name="Robert C."/>
            <person name="Rogozin I.B."/>
            <person name="Scanlan D.J."/>
            <person name="Tandeau de Marsac N."/>
            <person name="Weissenbach J."/>
            <person name="Wincker P."/>
            <person name="Wolf Y.I."/>
            <person name="Hess W.R."/>
        </authorList>
    </citation>
    <scope>NUCLEOTIDE SEQUENCE [LARGE SCALE GENOMIC DNA]</scope>
    <source>
        <strain evidence="3">SARG / CCMP1375 / SS120</strain>
    </source>
</reference>
<organism evidence="2 3">
    <name type="scientific">Prochlorococcus marinus (strain SARG / CCMP1375 / SS120)</name>
    <dbReference type="NCBI Taxonomy" id="167539"/>
    <lineage>
        <taxon>Bacteria</taxon>
        <taxon>Bacillati</taxon>
        <taxon>Cyanobacteriota</taxon>
        <taxon>Cyanophyceae</taxon>
        <taxon>Synechococcales</taxon>
        <taxon>Prochlorococcaceae</taxon>
        <taxon>Prochlorococcus</taxon>
    </lineage>
</organism>
<sequence>MQATQKEINASIDALRNYRDRLQTEIINMSQKLRMSQVKIQSILEENSELKQIETTLKALTAQSNQNS</sequence>
<dbReference type="Proteomes" id="UP000001420">
    <property type="component" value="Chromosome"/>
</dbReference>
<gene>
    <name evidence="2" type="ordered locus">Pro_0336</name>
</gene>
<dbReference type="EMBL" id="AE017126">
    <property type="protein sequence ID" value="AAP99382.1"/>
    <property type="molecule type" value="Genomic_DNA"/>
</dbReference>
<dbReference type="AlphaFoldDB" id="Q7VDN3"/>
<keyword evidence="1" id="KW-0175">Coiled coil</keyword>
<accession>Q7VDN3</accession>
<name>Q7VDN3_PROMA</name>
<evidence type="ECO:0000313" key="2">
    <source>
        <dbReference type="EMBL" id="AAP99382.1"/>
    </source>
</evidence>